<comment type="subcellular location">
    <subcellularLocation>
        <location evidence="1">Nucleus</location>
    </subcellularLocation>
</comment>
<sequence length="933" mass="103971">MDSADEHAADADKPCGSGGDTSPPQDSPYNAGMSGLNLYATLGLSPEDVDALAQIPESEISVETLPFLIMQLKAKRAQQSGQVDSAAPAAAATSKNTTEGSGKQDECSQSSPSVTKPRQSASHPGDQEHGKEDGQRRTEKSRSDSRHAKMSKEKVCDDNLPKMPYPNQVDDFHGVVPKLFPHTCALCYCSVNSSRTWKDHLNGVRHDEARRDLMRLFPEWEPFDPVRKTGHLSEDDINSIRRGIRPSMSHRTPYSSDRTGDLPGHTLDRFKGKTKVVVTKFPLGAVAVEDLLSLAKPFGTVVKHLVFPSKGFLEFSTYKEAATMVKHFFNKKAFVKEHSLTFYLSPRVKSIYNPEKSYQDNRPPRRTSSTVCFTRVPSGKEAKEEMLELAKMFGEVRHSEFTGDEALIEMVDQRDADIMVKYYRTNPLKLDGKSIRVCSLSSMKRIRESPDSSRRGDSSKSHSSSHSKTHYSSKEKNGSGKEPSKSKDEKEGGSDSPKTTEDLRDDQDVEIGDIDEEGIQVEDEQGLLDDEFGHDGDMDTSLTAEDMVDEESLATEDKSVEDAEHRIEASAEETMEQDSLHEDEDDLDDNEMDFPENLDDFVTLDELDSGGDAEGDAQESKVVLVKPIRKGYGLGDALRKLAEPFGKVINHAIYIYKQEALMELETPEKANEMVNYYRENVKRAQISGRSVTVSLSLTLKKLEGPSGRSVYISNLPLVTYSDIALLWLAKPFGDVTGYYLNWRHRKCYIQMESVEAAEKMLKKYLLRPPRFYGAVLSVSLCRKGDAQIAWKSPMRLSKWNEQSTRRSHRDSHEDEDDDDALNGRSTSRASNTEGQHSPRGDYEGGCGDPSIEDTGSAESGDASEQKPQVPLGPYEPNNPVGIDYVVPATGFFCKLCNMFYSNEKTAKSEHCSSLEHYENLKKKLGEDSEQPTA</sequence>
<dbReference type="InterPro" id="IPR035979">
    <property type="entry name" value="RBD_domain_sf"/>
</dbReference>
<dbReference type="SUPFAM" id="SSF54928">
    <property type="entry name" value="RNA-binding domain, RBD"/>
    <property type="match status" value="4"/>
</dbReference>
<protein>
    <recommendedName>
        <fullName evidence="7">Matrin-type domain-containing protein</fullName>
    </recommendedName>
</protein>
<evidence type="ECO:0000313" key="8">
    <source>
        <dbReference type="Ensembl" id="ENSDCDP00010021456.1"/>
    </source>
</evidence>
<dbReference type="AlphaFoldDB" id="A0AAY4BMY2"/>
<dbReference type="PANTHER" id="PTHR15592">
    <property type="entry name" value="MATRIN 3/NUCLEAR PROTEIN 220-RELATED"/>
    <property type="match status" value="1"/>
</dbReference>
<reference evidence="8" key="3">
    <citation type="submission" date="2025-09" db="UniProtKB">
        <authorList>
            <consortium name="Ensembl"/>
        </authorList>
    </citation>
    <scope>IDENTIFICATION</scope>
</reference>
<dbReference type="SMART" id="SM00451">
    <property type="entry name" value="ZnF_U1"/>
    <property type="match status" value="2"/>
</dbReference>
<dbReference type="SMART" id="SM00360">
    <property type="entry name" value="RRM"/>
    <property type="match status" value="4"/>
</dbReference>
<dbReference type="InterPro" id="IPR003604">
    <property type="entry name" value="Matrin/U1-like-C_Znf_C2H2"/>
</dbReference>
<feature type="compositionally biased region" description="Basic and acidic residues" evidence="6">
    <location>
        <begin position="125"/>
        <end position="160"/>
    </location>
</feature>
<feature type="compositionally biased region" description="Polar residues" evidence="6">
    <location>
        <begin position="823"/>
        <end position="835"/>
    </location>
</feature>
<reference evidence="8" key="2">
    <citation type="submission" date="2025-08" db="UniProtKB">
        <authorList>
            <consortium name="Ensembl"/>
        </authorList>
    </citation>
    <scope>IDENTIFICATION</scope>
</reference>
<dbReference type="InterPro" id="IPR000690">
    <property type="entry name" value="Matrin/U1-C_Znf_C2H2"/>
</dbReference>
<dbReference type="GO" id="GO:0003723">
    <property type="term" value="F:RNA binding"/>
    <property type="evidence" value="ECO:0007669"/>
    <property type="project" value="InterPro"/>
</dbReference>
<dbReference type="GO" id="GO:0005634">
    <property type="term" value="C:nucleus"/>
    <property type="evidence" value="ECO:0007669"/>
    <property type="project" value="UniProtKB-SubCell"/>
</dbReference>
<feature type="region of interest" description="Disordered" evidence="6">
    <location>
        <begin position="246"/>
        <end position="265"/>
    </location>
</feature>
<evidence type="ECO:0000256" key="5">
    <source>
        <dbReference type="ARBA" id="ARBA00023242"/>
    </source>
</evidence>
<evidence type="ECO:0000256" key="6">
    <source>
        <dbReference type="SAM" id="MobiDB-lite"/>
    </source>
</evidence>
<evidence type="ECO:0000256" key="3">
    <source>
        <dbReference type="ARBA" id="ARBA00022771"/>
    </source>
</evidence>
<dbReference type="GO" id="GO:0008270">
    <property type="term" value="F:zinc ion binding"/>
    <property type="evidence" value="ECO:0007669"/>
    <property type="project" value="UniProtKB-KW"/>
</dbReference>
<feature type="region of interest" description="Disordered" evidence="6">
    <location>
        <begin position="441"/>
        <end position="563"/>
    </location>
</feature>
<feature type="region of interest" description="Disordered" evidence="6">
    <location>
        <begin position="799"/>
        <end position="876"/>
    </location>
</feature>
<evidence type="ECO:0000259" key="7">
    <source>
        <dbReference type="PROSITE" id="PS50171"/>
    </source>
</evidence>
<reference evidence="8 9" key="1">
    <citation type="submission" date="2020-06" db="EMBL/GenBank/DDBJ databases">
        <authorList>
            <consortium name="Wellcome Sanger Institute Data Sharing"/>
        </authorList>
    </citation>
    <scope>NUCLEOTIDE SEQUENCE [LARGE SCALE GENOMIC DNA]</scope>
</reference>
<feature type="domain" description="Matrin-type" evidence="7">
    <location>
        <begin position="891"/>
        <end position="922"/>
    </location>
</feature>
<feature type="compositionally biased region" description="Acidic residues" evidence="6">
    <location>
        <begin position="503"/>
        <end position="530"/>
    </location>
</feature>
<evidence type="ECO:0000256" key="2">
    <source>
        <dbReference type="ARBA" id="ARBA00022723"/>
    </source>
</evidence>
<dbReference type="Proteomes" id="UP000694580">
    <property type="component" value="Chromosome 6"/>
</dbReference>
<gene>
    <name evidence="8" type="primary">zgc:152816</name>
</gene>
<dbReference type="Ensembl" id="ENSDCDT00010023560.1">
    <property type="protein sequence ID" value="ENSDCDP00010021456.1"/>
    <property type="gene ID" value="ENSDCDG00010010533.1"/>
</dbReference>
<feature type="compositionally biased region" description="Basic and acidic residues" evidence="6">
    <location>
        <begin position="445"/>
        <end position="460"/>
    </location>
</feature>
<dbReference type="GeneTree" id="ENSGT00940000153322"/>
<keyword evidence="2" id="KW-0479">Metal-binding</keyword>
<keyword evidence="4" id="KW-0862">Zinc</keyword>
<evidence type="ECO:0000256" key="4">
    <source>
        <dbReference type="ARBA" id="ARBA00022833"/>
    </source>
</evidence>
<feature type="region of interest" description="Disordered" evidence="6">
    <location>
        <begin position="1"/>
        <end position="35"/>
    </location>
</feature>
<dbReference type="PROSITE" id="PS50171">
    <property type="entry name" value="ZF_MATRIN"/>
    <property type="match status" value="1"/>
</dbReference>
<dbReference type="SUPFAM" id="SSF57667">
    <property type="entry name" value="beta-beta-alpha zinc fingers"/>
    <property type="match status" value="1"/>
</dbReference>
<keyword evidence="5" id="KW-0539">Nucleus</keyword>
<feature type="region of interest" description="Disordered" evidence="6">
    <location>
        <begin position="80"/>
        <end position="162"/>
    </location>
</feature>
<feature type="compositionally biased region" description="Basic and acidic residues" evidence="6">
    <location>
        <begin position="1"/>
        <end position="13"/>
    </location>
</feature>
<name>A0AAY4BMY2_9TELE</name>
<dbReference type="Gene3D" id="3.30.70.330">
    <property type="match status" value="4"/>
</dbReference>
<feature type="compositionally biased region" description="Polar residues" evidence="6">
    <location>
        <begin position="93"/>
        <end position="122"/>
    </location>
</feature>
<evidence type="ECO:0000313" key="9">
    <source>
        <dbReference type="Proteomes" id="UP000694580"/>
    </source>
</evidence>
<dbReference type="InterPro" id="IPR012677">
    <property type="entry name" value="Nucleotide-bd_a/b_plait_sf"/>
</dbReference>
<accession>A0AAY4BMY2</accession>
<dbReference type="InterPro" id="IPR036236">
    <property type="entry name" value="Znf_C2H2_sf"/>
</dbReference>
<organism evidence="8 9">
    <name type="scientific">Denticeps clupeoides</name>
    <name type="common">denticle herring</name>
    <dbReference type="NCBI Taxonomy" id="299321"/>
    <lineage>
        <taxon>Eukaryota</taxon>
        <taxon>Metazoa</taxon>
        <taxon>Chordata</taxon>
        <taxon>Craniata</taxon>
        <taxon>Vertebrata</taxon>
        <taxon>Euteleostomi</taxon>
        <taxon>Actinopterygii</taxon>
        <taxon>Neopterygii</taxon>
        <taxon>Teleostei</taxon>
        <taxon>Clupei</taxon>
        <taxon>Clupeiformes</taxon>
        <taxon>Denticipitoidei</taxon>
        <taxon>Denticipitidae</taxon>
        <taxon>Denticeps</taxon>
    </lineage>
</organism>
<keyword evidence="3" id="KW-0863">Zinc-finger</keyword>
<evidence type="ECO:0000256" key="1">
    <source>
        <dbReference type="ARBA" id="ARBA00004123"/>
    </source>
</evidence>
<keyword evidence="9" id="KW-1185">Reference proteome</keyword>
<dbReference type="InterPro" id="IPR000504">
    <property type="entry name" value="RRM_dom"/>
</dbReference>
<feature type="compositionally biased region" description="Basic and acidic residues" evidence="6">
    <location>
        <begin position="472"/>
        <end position="502"/>
    </location>
</feature>
<proteinExistence type="predicted"/>